<feature type="signal peptide" evidence="2">
    <location>
        <begin position="1"/>
        <end position="19"/>
    </location>
</feature>
<keyword evidence="2" id="KW-0732">Signal</keyword>
<feature type="region of interest" description="Disordered" evidence="1">
    <location>
        <begin position="23"/>
        <end position="82"/>
    </location>
</feature>
<name>A0A6P4XH71_BRABE</name>
<reference evidence="4" key="1">
    <citation type="submission" date="2025-08" db="UniProtKB">
        <authorList>
            <consortium name="RefSeq"/>
        </authorList>
    </citation>
    <scope>IDENTIFICATION</scope>
    <source>
        <tissue evidence="4">Gonad</tissue>
    </source>
</reference>
<gene>
    <name evidence="4" type="primary">LOC109463516</name>
</gene>
<dbReference type="GeneID" id="109463516"/>
<sequence>MLPAIFSVSLLFLITSAAAGPPTTFVWPTKTTSPTLPTKTTSPTLPTKTTSPTLPTKTTSPTLPTKTTSPTTAQTPTQATAAPALKNMPTLRTTERTTTAAPETTTTPFYTTPNFCYPMPSWCCYRGVPRCTFTTSTTPLPTLLTTTTIPMTTPTPFTTLPLPCLLRGLTYTCRDPPCVDKTAHNSFACSCGTCPTGPNCYAWDGSIIPAGEPVAVDGAMCECSWKNWGDRFSPYATCRWGVLSG</sequence>
<evidence type="ECO:0000256" key="1">
    <source>
        <dbReference type="SAM" id="MobiDB-lite"/>
    </source>
</evidence>
<keyword evidence="3" id="KW-1185">Reference proteome</keyword>
<evidence type="ECO:0000313" key="4">
    <source>
        <dbReference type="RefSeq" id="XP_019615910.1"/>
    </source>
</evidence>
<feature type="compositionally biased region" description="Low complexity" evidence="1">
    <location>
        <begin position="28"/>
        <end position="82"/>
    </location>
</feature>
<protein>
    <submittedName>
        <fullName evidence="4">Integumentary mucin C.1-like isoform X3</fullName>
    </submittedName>
</protein>
<accession>A0A6P4XH71</accession>
<feature type="chain" id="PRO_5027545184" evidence="2">
    <location>
        <begin position="20"/>
        <end position="245"/>
    </location>
</feature>
<dbReference type="OrthoDB" id="10124935at2759"/>
<dbReference type="RefSeq" id="XP_019615910.1">
    <property type="nucleotide sequence ID" value="XM_019760351.1"/>
</dbReference>
<organism evidence="3 4">
    <name type="scientific">Branchiostoma belcheri</name>
    <name type="common">Amphioxus</name>
    <dbReference type="NCBI Taxonomy" id="7741"/>
    <lineage>
        <taxon>Eukaryota</taxon>
        <taxon>Metazoa</taxon>
        <taxon>Chordata</taxon>
        <taxon>Cephalochordata</taxon>
        <taxon>Leptocardii</taxon>
        <taxon>Amphioxiformes</taxon>
        <taxon>Branchiostomatidae</taxon>
        <taxon>Branchiostoma</taxon>
    </lineage>
</organism>
<dbReference type="AlphaFoldDB" id="A0A6P4XH71"/>
<evidence type="ECO:0000313" key="3">
    <source>
        <dbReference type="Proteomes" id="UP000515135"/>
    </source>
</evidence>
<evidence type="ECO:0000256" key="2">
    <source>
        <dbReference type="SAM" id="SignalP"/>
    </source>
</evidence>
<dbReference type="Proteomes" id="UP000515135">
    <property type="component" value="Unplaced"/>
</dbReference>
<proteinExistence type="predicted"/>